<feature type="domain" description="EamA" evidence="7">
    <location>
        <begin position="145"/>
        <end position="291"/>
    </location>
</feature>
<feature type="transmembrane region" description="Helical" evidence="6">
    <location>
        <begin position="179"/>
        <end position="201"/>
    </location>
</feature>
<proteinExistence type="inferred from homology"/>
<organism evidence="8 9">
    <name type="scientific">Acetoanaerobium pronyense</name>
    <dbReference type="NCBI Taxonomy" id="1482736"/>
    <lineage>
        <taxon>Bacteria</taxon>
        <taxon>Bacillati</taxon>
        <taxon>Bacillota</taxon>
        <taxon>Clostridia</taxon>
        <taxon>Peptostreptococcales</taxon>
        <taxon>Filifactoraceae</taxon>
        <taxon>Acetoanaerobium</taxon>
    </lineage>
</organism>
<keyword evidence="4 6" id="KW-1133">Transmembrane helix</keyword>
<feature type="transmembrane region" description="Helical" evidence="6">
    <location>
        <begin position="221"/>
        <end position="242"/>
    </location>
</feature>
<dbReference type="Proteomes" id="UP001314903">
    <property type="component" value="Unassembled WGS sequence"/>
</dbReference>
<keyword evidence="5 6" id="KW-0472">Membrane</keyword>
<comment type="subcellular location">
    <subcellularLocation>
        <location evidence="1">Membrane</location>
        <topology evidence="1">Multi-pass membrane protein</topology>
    </subcellularLocation>
</comment>
<feature type="transmembrane region" description="Helical" evidence="6">
    <location>
        <begin position="30"/>
        <end position="49"/>
    </location>
</feature>
<evidence type="ECO:0000256" key="2">
    <source>
        <dbReference type="ARBA" id="ARBA00007362"/>
    </source>
</evidence>
<evidence type="ECO:0000256" key="5">
    <source>
        <dbReference type="ARBA" id="ARBA00023136"/>
    </source>
</evidence>
<evidence type="ECO:0000313" key="8">
    <source>
        <dbReference type="EMBL" id="MBP2026771.1"/>
    </source>
</evidence>
<name>A0ABS4KG62_9FIRM</name>
<gene>
    <name evidence="8" type="ORF">J2Z35_000562</name>
</gene>
<evidence type="ECO:0000256" key="3">
    <source>
        <dbReference type="ARBA" id="ARBA00022692"/>
    </source>
</evidence>
<dbReference type="Gene3D" id="1.10.3730.20">
    <property type="match status" value="1"/>
</dbReference>
<comment type="similarity">
    <text evidence="2">Belongs to the EamA transporter family.</text>
</comment>
<dbReference type="PANTHER" id="PTHR32322">
    <property type="entry name" value="INNER MEMBRANE TRANSPORTER"/>
    <property type="match status" value="1"/>
</dbReference>
<sequence>MKRKDILLALLVVVIWGANFTVIKLGLDGVPSMLLAALRYTFVLPALLFVKKPNIDLKYGIGYGLSVGVGQFACLFYALQIGMPAGLASIILQSAAFITPLLAFLFLKEPIRQKQFIGLIIASFGLFFIGRSGSNSSITEIPLPALMLTLAAASFWALSNIILKFASNEAASKGQQIDMLGVVVWTSLVPPIPLFIFAFMLDTPQMIFTTIFNLSPMSIFSIFYLAVGATIFGYGTWSLLLGKYPASKIAPISLLVPITGLITAKIILGESLSASQWIGGLIILIGLIFANLDFHIFKGSFKQTA</sequence>
<comment type="caution">
    <text evidence="8">The sequence shown here is derived from an EMBL/GenBank/DDBJ whole genome shotgun (WGS) entry which is preliminary data.</text>
</comment>
<dbReference type="InterPro" id="IPR050638">
    <property type="entry name" value="AA-Vitamin_Transporters"/>
</dbReference>
<dbReference type="RefSeq" id="WP_209659125.1">
    <property type="nucleotide sequence ID" value="NZ_JAGGLI010000004.1"/>
</dbReference>
<reference evidence="8 9" key="1">
    <citation type="submission" date="2021-03" db="EMBL/GenBank/DDBJ databases">
        <title>Genomic Encyclopedia of Type Strains, Phase IV (KMG-IV): sequencing the most valuable type-strain genomes for metagenomic binning, comparative biology and taxonomic classification.</title>
        <authorList>
            <person name="Goeker M."/>
        </authorList>
    </citation>
    <scope>NUCLEOTIDE SEQUENCE [LARGE SCALE GENOMIC DNA]</scope>
    <source>
        <strain evidence="8 9">DSM 27512</strain>
    </source>
</reference>
<feature type="transmembrane region" description="Helical" evidence="6">
    <location>
        <begin position="85"/>
        <end position="107"/>
    </location>
</feature>
<dbReference type="Pfam" id="PF00892">
    <property type="entry name" value="EamA"/>
    <property type="match status" value="2"/>
</dbReference>
<evidence type="ECO:0000256" key="6">
    <source>
        <dbReference type="SAM" id="Phobius"/>
    </source>
</evidence>
<feature type="transmembrane region" description="Helical" evidence="6">
    <location>
        <begin position="274"/>
        <end position="292"/>
    </location>
</feature>
<keyword evidence="3 6" id="KW-0812">Transmembrane</keyword>
<evidence type="ECO:0000256" key="4">
    <source>
        <dbReference type="ARBA" id="ARBA00022989"/>
    </source>
</evidence>
<feature type="transmembrane region" description="Helical" evidence="6">
    <location>
        <begin position="249"/>
        <end position="268"/>
    </location>
</feature>
<keyword evidence="9" id="KW-1185">Reference proteome</keyword>
<dbReference type="InterPro" id="IPR037185">
    <property type="entry name" value="EmrE-like"/>
</dbReference>
<evidence type="ECO:0000256" key="1">
    <source>
        <dbReference type="ARBA" id="ARBA00004141"/>
    </source>
</evidence>
<evidence type="ECO:0000313" key="9">
    <source>
        <dbReference type="Proteomes" id="UP001314903"/>
    </source>
</evidence>
<feature type="transmembrane region" description="Helical" evidence="6">
    <location>
        <begin position="61"/>
        <end position="79"/>
    </location>
</feature>
<feature type="domain" description="EamA" evidence="7">
    <location>
        <begin position="6"/>
        <end position="129"/>
    </location>
</feature>
<feature type="transmembrane region" description="Helical" evidence="6">
    <location>
        <begin position="145"/>
        <end position="167"/>
    </location>
</feature>
<feature type="transmembrane region" description="Helical" evidence="6">
    <location>
        <begin position="116"/>
        <end position="133"/>
    </location>
</feature>
<accession>A0ABS4KG62</accession>
<dbReference type="InterPro" id="IPR000620">
    <property type="entry name" value="EamA_dom"/>
</dbReference>
<evidence type="ECO:0000259" key="7">
    <source>
        <dbReference type="Pfam" id="PF00892"/>
    </source>
</evidence>
<dbReference type="EMBL" id="JAGGLI010000004">
    <property type="protein sequence ID" value="MBP2026771.1"/>
    <property type="molecule type" value="Genomic_DNA"/>
</dbReference>
<dbReference type="SUPFAM" id="SSF103481">
    <property type="entry name" value="Multidrug resistance efflux transporter EmrE"/>
    <property type="match status" value="2"/>
</dbReference>
<protein>
    <submittedName>
        <fullName evidence="8">O-acetylserine/cysteine efflux transporter</fullName>
    </submittedName>
</protein>
<dbReference type="PANTHER" id="PTHR32322:SF9">
    <property type="entry name" value="AMINO-ACID METABOLITE EFFLUX PUMP-RELATED"/>
    <property type="match status" value="1"/>
</dbReference>